<dbReference type="EMBL" id="JAKWBI020000123">
    <property type="protein sequence ID" value="KAJ2902141.1"/>
    <property type="molecule type" value="Genomic_DNA"/>
</dbReference>
<accession>A0AAD5RQT8</accession>
<dbReference type="AlphaFoldDB" id="A0AAD5RQT8"/>
<evidence type="ECO:0000313" key="2">
    <source>
        <dbReference type="Proteomes" id="UP001201980"/>
    </source>
</evidence>
<evidence type="ECO:0000313" key="1">
    <source>
        <dbReference type="EMBL" id="KAJ2902141.1"/>
    </source>
</evidence>
<protein>
    <submittedName>
        <fullName evidence="1">Uncharacterized protein</fullName>
    </submittedName>
</protein>
<name>A0AAD5RQT8_9PEZI</name>
<dbReference type="Proteomes" id="UP001201980">
    <property type="component" value="Unassembled WGS sequence"/>
</dbReference>
<comment type="caution">
    <text evidence="1">The sequence shown here is derived from an EMBL/GenBank/DDBJ whole genome shotgun (WGS) entry which is preliminary data.</text>
</comment>
<organism evidence="1 2">
    <name type="scientific">Zalerion maritima</name>
    <dbReference type="NCBI Taxonomy" id="339359"/>
    <lineage>
        <taxon>Eukaryota</taxon>
        <taxon>Fungi</taxon>
        <taxon>Dikarya</taxon>
        <taxon>Ascomycota</taxon>
        <taxon>Pezizomycotina</taxon>
        <taxon>Sordariomycetes</taxon>
        <taxon>Lulworthiomycetidae</taxon>
        <taxon>Lulworthiales</taxon>
        <taxon>Lulworthiaceae</taxon>
        <taxon>Zalerion</taxon>
    </lineage>
</organism>
<sequence>MQAIWSRVAQYPSCGCGAGVRAASKQIVTRRTAATARLRHKVRFADVLTAMYTTILGTAAFADTERKRSQTRDLDEQLSIAKQDLEQLVERADTTPRLDPEFRARPAIKKWRRSYAYQHFRNIAKFNPRMDPFHDAEAARLGQEQRLLGDHLAQICLHPRRIRTNVVHNDVRRRTIHAFLYDIPAYYRAWAAEQEADQHVLQPAEYRLMMERLRAEEQDPFYQHREATETHHLHFMSEVTRDIVERLLLLAFKMPDSTLADENLDGRAYKACEGEQEQKTRRFEEVMKGISSLQGENYPKLRVALEYPDECRQAREELSKSIISILWDNAETARRYPQEAVAKICFNILISPFPLSIHNINYLLLSFINLGWYALANKLDKQLHRTKLRRTTETLVLRMHLYRAKDNVFHFYKVVAELLGVVRKGAGIRRIHTSQLRSYLYKRWTLYNDVGISSYYIRQRCPRDENVYNAMMEGTLHFQQIQHAVHVFSNALYQGCRPSYELILRLLDACVASVDRAAALFIVKVFTHCYTALQSMGVMELRELSEKFFAVLALIGLRPNHRRPPKELALIGINLTGYRLLSLSLIVNSVMRKVERLLATTYKLMEMFELVPKQESAELVLTPSSGVPDRYKRDLNDPHWYNGLDDILEQLGSNIGMWVDEDLSALELYGGLVEEVHKASVKTARLVNSFRYLLPRQYWTALKRRRAFQLVYQDSTTGWLYDHENIKECIGMIRQESPFWERLRAYQDAVDAAEAARALDYMKQDQERQKIIEEEREQKRRKGEEDMAVNKRMQLLEEKRAAAAERRLKGRAKRKAKKKDEVVLNKEHSFDSQFVEAM</sequence>
<keyword evidence="2" id="KW-1185">Reference proteome</keyword>
<proteinExistence type="predicted"/>
<reference evidence="1" key="1">
    <citation type="submission" date="2022-07" db="EMBL/GenBank/DDBJ databases">
        <title>Draft genome sequence of Zalerion maritima ATCC 34329, a (micro)plastics degrading marine fungus.</title>
        <authorList>
            <person name="Paco A."/>
            <person name="Goncalves M.F.M."/>
            <person name="Rocha-Santos T.A.P."/>
            <person name="Alves A."/>
        </authorList>
    </citation>
    <scope>NUCLEOTIDE SEQUENCE</scope>
    <source>
        <strain evidence="1">ATCC 34329</strain>
    </source>
</reference>
<gene>
    <name evidence="1" type="ORF">MKZ38_000994</name>
</gene>